<evidence type="ECO:0000313" key="9">
    <source>
        <dbReference type="Proteomes" id="UP000664495"/>
    </source>
</evidence>
<dbReference type="RefSeq" id="WP_207107405.1">
    <property type="nucleotide sequence ID" value="NZ_JAFLVR010000011.1"/>
</dbReference>
<dbReference type="PANTHER" id="PTHR11409:SF43">
    <property type="entry name" value="ADENOSINE DEAMINASE"/>
    <property type="match status" value="1"/>
</dbReference>
<comment type="cofactor">
    <cofactor evidence="1">
        <name>Zn(2+)</name>
        <dbReference type="ChEBI" id="CHEBI:29105"/>
    </cofactor>
</comment>
<gene>
    <name evidence="8" type="primary">add</name>
    <name evidence="8" type="ORF">JZO85_04870</name>
</gene>
<organism evidence="8 9">
    <name type="scientific">Candidatus Enterococcus murrayae</name>
    <dbReference type="NCBI Taxonomy" id="2815321"/>
    <lineage>
        <taxon>Bacteria</taxon>
        <taxon>Bacillati</taxon>
        <taxon>Bacillota</taxon>
        <taxon>Bacilli</taxon>
        <taxon>Lactobacillales</taxon>
        <taxon>Enterococcaceae</taxon>
        <taxon>Enterococcus</taxon>
    </lineage>
</organism>
<dbReference type="InterPro" id="IPR006330">
    <property type="entry name" value="Ado/ade_deaminase"/>
</dbReference>
<evidence type="ECO:0000256" key="1">
    <source>
        <dbReference type="ARBA" id="ARBA00001947"/>
    </source>
</evidence>
<dbReference type="Pfam" id="PF00962">
    <property type="entry name" value="A_deaminase"/>
    <property type="match status" value="1"/>
</dbReference>
<keyword evidence="9" id="KW-1185">Reference proteome</keyword>
<dbReference type="EMBL" id="JAFLVR010000011">
    <property type="protein sequence ID" value="MBO0451591.1"/>
    <property type="molecule type" value="Genomic_DNA"/>
</dbReference>
<evidence type="ECO:0000256" key="2">
    <source>
        <dbReference type="ARBA" id="ARBA00006676"/>
    </source>
</evidence>
<evidence type="ECO:0000256" key="5">
    <source>
        <dbReference type="ARBA" id="ARBA00022801"/>
    </source>
</evidence>
<comment type="similarity">
    <text evidence="2">Belongs to the metallo-dependent hydrolases superfamily. Adenosine and AMP deaminases family.</text>
</comment>
<dbReference type="InterPro" id="IPR001365">
    <property type="entry name" value="A_deaminase_dom"/>
</dbReference>
<feature type="domain" description="Adenosine deaminase" evidence="7">
    <location>
        <begin position="10"/>
        <end position="327"/>
    </location>
</feature>
<dbReference type="PANTHER" id="PTHR11409">
    <property type="entry name" value="ADENOSINE DEAMINASE"/>
    <property type="match status" value="1"/>
</dbReference>
<evidence type="ECO:0000259" key="7">
    <source>
        <dbReference type="Pfam" id="PF00962"/>
    </source>
</evidence>
<evidence type="ECO:0000256" key="4">
    <source>
        <dbReference type="ARBA" id="ARBA00022723"/>
    </source>
</evidence>
<keyword evidence="6" id="KW-0862">Zinc</keyword>
<comment type="caution">
    <text evidence="8">The sequence shown here is derived from an EMBL/GenBank/DDBJ whole genome shotgun (WGS) entry which is preliminary data.</text>
</comment>
<evidence type="ECO:0000256" key="6">
    <source>
        <dbReference type="ARBA" id="ARBA00022833"/>
    </source>
</evidence>
<accession>A0ABS3HDR4</accession>
<dbReference type="GO" id="GO:0016787">
    <property type="term" value="F:hydrolase activity"/>
    <property type="evidence" value="ECO:0007669"/>
    <property type="project" value="UniProtKB-KW"/>
</dbReference>
<dbReference type="NCBIfam" id="TIGR01430">
    <property type="entry name" value="aden_deam"/>
    <property type="match status" value="1"/>
</dbReference>
<dbReference type="Gene3D" id="3.20.20.140">
    <property type="entry name" value="Metal-dependent hydrolases"/>
    <property type="match status" value="1"/>
</dbReference>
<protein>
    <recommendedName>
        <fullName evidence="3">adenosine deaminase</fullName>
        <ecNumber evidence="3">3.5.4.4</ecNumber>
    </recommendedName>
</protein>
<dbReference type="EC" id="3.5.4.4" evidence="3"/>
<dbReference type="Proteomes" id="UP000664495">
    <property type="component" value="Unassembled WGS sequence"/>
</dbReference>
<sequence length="339" mass="37475">MKKETIRSLPKIELHCHLDGSIQIGTLEKLAKKAGIPLNSLTKAIAPKKCHHLKEYLESFDCILPLLQSEENLTLAAYDLIEQAAEETIRYIEIRFAPLLHQEQGLSIEQVLRAVCRGIQHAQKQFDVQANLLISALRHHSNAANQQLIDTVTQLNSETIVGFDFAGDEQAISNEKIKPAADYASASGLKLTLHSGECGCAQNVVEAIRLGAVRIGHGVAIKSDTAIMDYCAKKGTLLELCPTSNIQTNAIKEWADYPLRKFLTHNVKCCINTDNRTVSQTTLTEEYLLLATHCQLSYLEMKRLNLNAIEGAFASQQLKDQLVQQINSGYADVIPSSEA</sequence>
<keyword evidence="4" id="KW-0479">Metal-binding</keyword>
<dbReference type="InterPro" id="IPR032466">
    <property type="entry name" value="Metal_Hydrolase"/>
</dbReference>
<evidence type="ECO:0000256" key="3">
    <source>
        <dbReference type="ARBA" id="ARBA00012784"/>
    </source>
</evidence>
<name>A0ABS3HDR4_9ENTE</name>
<reference evidence="8 9" key="1">
    <citation type="submission" date="2021-03" db="EMBL/GenBank/DDBJ databases">
        <title>Enterococcal diversity collection.</title>
        <authorList>
            <person name="Gilmore M.S."/>
            <person name="Schwartzman J."/>
            <person name="Van Tyne D."/>
            <person name="Martin M."/>
            <person name="Earl A.M."/>
            <person name="Manson A.L."/>
            <person name="Straub T."/>
            <person name="Salamzade R."/>
            <person name="Saavedra J."/>
            <person name="Lebreton F."/>
            <person name="Prichula J."/>
            <person name="Schaufler K."/>
            <person name="Gaca A."/>
            <person name="Sgardioli B."/>
            <person name="Wagenaar J."/>
            <person name="Strong T."/>
        </authorList>
    </citation>
    <scope>NUCLEOTIDE SEQUENCE [LARGE SCALE GENOMIC DNA]</scope>
    <source>
        <strain evidence="8 9">MJM16</strain>
    </source>
</reference>
<proteinExistence type="inferred from homology"/>
<keyword evidence="5 8" id="KW-0378">Hydrolase</keyword>
<evidence type="ECO:0000313" key="8">
    <source>
        <dbReference type="EMBL" id="MBO0451591.1"/>
    </source>
</evidence>
<dbReference type="SUPFAM" id="SSF51556">
    <property type="entry name" value="Metallo-dependent hydrolases"/>
    <property type="match status" value="1"/>
</dbReference>